<dbReference type="HOGENOM" id="CLU_711645_0_0_1"/>
<dbReference type="AlphaFoldDB" id="G1SIF9"/>
<dbReference type="InParanoid" id="G1SIF9"/>
<dbReference type="GeneTree" id="ENSGT00390000015219"/>
<keyword evidence="2" id="KW-0175">Coiled coil</keyword>
<sequence>MAAEETEAEKLEMRAMEAENLEMKAMEAENLEMRAMEAENLEMRAMEAENLEMRAMEAENMEMKAMEAENLEMRAMEAENLEMKTIEPENLEMRAMEDENLEMKAMEAENMEMKAMEAENLEMKAMEAENIEMKAMEAENLEMRAIEAENLEMKTIEPENLEMRAMEADNLEMKTMELEYLEMKTMEPENLKMKTMEPETMEMIPVQALSKLICPEEEDDFDSGQSNFPFTVGAMGPGNIGPPQEEELRIIPQTSDENSKEIWNPQEVPEGAEHDDMWDIRELPEYEIVFQQQVGTEDIYLGLTRKDPSTACCNELVVKIQLPNTNPSEIEIDIQEMVLDLRTPNKKLLLTLPYPVECNSAKASYVPETETLEITVTLKREFDFLNLF</sequence>
<dbReference type="Bgee" id="ENSOCUG00000002843">
    <property type="expression patterns" value="Expressed in testis and 3 other cell types or tissues"/>
</dbReference>
<dbReference type="EMBL" id="AAGW02041266">
    <property type="status" value="NOT_ANNOTATED_CDS"/>
    <property type="molecule type" value="Genomic_DNA"/>
</dbReference>
<dbReference type="STRING" id="9986.ENSOCUP00000002468"/>
<dbReference type="CTD" id="139212"/>
<evidence type="ECO:0000259" key="3">
    <source>
        <dbReference type="Pfam" id="PF18201"/>
    </source>
</evidence>
<dbReference type="GO" id="GO:0051087">
    <property type="term" value="F:protein-folding chaperone binding"/>
    <property type="evidence" value="ECO:0007669"/>
    <property type="project" value="InterPro"/>
</dbReference>
<dbReference type="InterPro" id="IPR041442">
    <property type="entry name" value="PIH1D1/2/3_CS-like"/>
</dbReference>
<dbReference type="GO" id="GO:0045505">
    <property type="term" value="F:dynein intermediate chain binding"/>
    <property type="evidence" value="ECO:0007669"/>
    <property type="project" value="TreeGrafter"/>
</dbReference>
<dbReference type="PaxDb" id="9986-ENSOCUP00000002468"/>
<name>G1SIF9_RABIT</name>
<dbReference type="EMBL" id="AAGW02041264">
    <property type="status" value="NOT_ANNOTATED_CDS"/>
    <property type="molecule type" value="Genomic_DNA"/>
</dbReference>
<dbReference type="Ensembl" id="ENSOCUT00000002843.4">
    <property type="protein sequence ID" value="ENSOCUP00000002468.3"/>
    <property type="gene ID" value="ENSOCUG00000002843.4"/>
</dbReference>
<feature type="domain" description="PIH1D1/2/3 CS-like" evidence="3">
    <location>
        <begin position="284"/>
        <end position="377"/>
    </location>
</feature>
<evidence type="ECO:0000256" key="1">
    <source>
        <dbReference type="ARBA" id="ARBA00008511"/>
    </source>
</evidence>
<comment type="similarity">
    <text evidence="1">Belongs to the PIH1 family.</text>
</comment>
<dbReference type="Proteomes" id="UP000001811">
    <property type="component" value="Chromosome X"/>
</dbReference>
<evidence type="ECO:0000313" key="4">
    <source>
        <dbReference type="Ensembl" id="ENSOCUP00000002468.3"/>
    </source>
</evidence>
<dbReference type="GO" id="GO:0070286">
    <property type="term" value="P:axonemal dynein complex assembly"/>
    <property type="evidence" value="ECO:0007669"/>
    <property type="project" value="InterPro"/>
</dbReference>
<dbReference type="GO" id="GO:0005737">
    <property type="term" value="C:cytoplasm"/>
    <property type="evidence" value="ECO:0007669"/>
    <property type="project" value="TreeGrafter"/>
</dbReference>
<dbReference type="InterPro" id="IPR026697">
    <property type="entry name" value="DNAAF6"/>
</dbReference>
<dbReference type="EMBL" id="AAGW02041268">
    <property type="status" value="NOT_ANNOTATED_CDS"/>
    <property type="molecule type" value="Genomic_DNA"/>
</dbReference>
<dbReference type="GeneID" id="103351896"/>
<keyword evidence="5" id="KW-1185">Reference proteome</keyword>
<reference evidence="4" key="2">
    <citation type="submission" date="2025-08" db="UniProtKB">
        <authorList>
            <consortium name="Ensembl"/>
        </authorList>
    </citation>
    <scope>IDENTIFICATION</scope>
    <source>
        <strain evidence="4">Thorbecke</strain>
    </source>
</reference>
<protein>
    <recommendedName>
        <fullName evidence="3">PIH1D1/2/3 CS-like domain-containing protein</fullName>
    </recommendedName>
</protein>
<evidence type="ECO:0000256" key="2">
    <source>
        <dbReference type="SAM" id="Coils"/>
    </source>
</evidence>
<evidence type="ECO:0000313" key="5">
    <source>
        <dbReference type="Proteomes" id="UP000001811"/>
    </source>
</evidence>
<reference evidence="4 5" key="1">
    <citation type="journal article" date="2011" name="Nature">
        <title>A high-resolution map of human evolutionary constraint using 29 mammals.</title>
        <authorList>
            <person name="Lindblad-Toh K."/>
            <person name="Garber M."/>
            <person name="Zuk O."/>
            <person name="Lin M.F."/>
            <person name="Parker B.J."/>
            <person name="Washietl S."/>
            <person name="Kheradpour P."/>
            <person name="Ernst J."/>
            <person name="Jordan G."/>
            <person name="Mauceli E."/>
            <person name="Ward L.D."/>
            <person name="Lowe C.B."/>
            <person name="Holloway A.K."/>
            <person name="Clamp M."/>
            <person name="Gnerre S."/>
            <person name="Alfoldi J."/>
            <person name="Beal K."/>
            <person name="Chang J."/>
            <person name="Clawson H."/>
            <person name="Cuff J."/>
            <person name="Di Palma F."/>
            <person name="Fitzgerald S."/>
            <person name="Flicek P."/>
            <person name="Guttman M."/>
            <person name="Hubisz M.J."/>
            <person name="Jaffe D.B."/>
            <person name="Jungreis I."/>
            <person name="Kent W.J."/>
            <person name="Kostka D."/>
            <person name="Lara M."/>
            <person name="Martins A.L."/>
            <person name="Massingham T."/>
            <person name="Moltke I."/>
            <person name="Raney B.J."/>
            <person name="Rasmussen M.D."/>
            <person name="Robinson J."/>
            <person name="Stark A."/>
            <person name="Vilella A.J."/>
            <person name="Wen J."/>
            <person name="Xie X."/>
            <person name="Zody M.C."/>
            <person name="Baldwin J."/>
            <person name="Bloom T."/>
            <person name="Chin C.W."/>
            <person name="Heiman D."/>
            <person name="Nicol R."/>
            <person name="Nusbaum C."/>
            <person name="Young S."/>
            <person name="Wilkinson J."/>
            <person name="Worley K.C."/>
            <person name="Kovar C.L."/>
            <person name="Muzny D.M."/>
            <person name="Gibbs R.A."/>
            <person name="Cree A."/>
            <person name="Dihn H.H."/>
            <person name="Fowler G."/>
            <person name="Jhangiani S."/>
            <person name="Joshi V."/>
            <person name="Lee S."/>
            <person name="Lewis L.R."/>
            <person name="Nazareth L.V."/>
            <person name="Okwuonu G."/>
            <person name="Santibanez J."/>
            <person name="Warren W.C."/>
            <person name="Mardis E.R."/>
            <person name="Weinstock G.M."/>
            <person name="Wilson R.K."/>
            <person name="Delehaunty K."/>
            <person name="Dooling D."/>
            <person name="Fronik C."/>
            <person name="Fulton L."/>
            <person name="Fulton B."/>
            <person name="Graves T."/>
            <person name="Minx P."/>
            <person name="Sodergren E."/>
            <person name="Birney E."/>
            <person name="Margulies E.H."/>
            <person name="Herrero J."/>
            <person name="Green E.D."/>
            <person name="Haussler D."/>
            <person name="Siepel A."/>
            <person name="Goldman N."/>
            <person name="Pollard K.S."/>
            <person name="Pedersen J.S."/>
            <person name="Lander E.S."/>
            <person name="Kellis M."/>
        </authorList>
    </citation>
    <scope>NUCLEOTIDE SEQUENCE [LARGE SCALE GENOMIC DNA]</scope>
    <source>
        <strain evidence="4 5">Thorbecke inbred</strain>
    </source>
</reference>
<gene>
    <name evidence="4" type="primary">DNAAF6</name>
</gene>
<reference evidence="4" key="3">
    <citation type="submission" date="2025-09" db="UniProtKB">
        <authorList>
            <consortium name="Ensembl"/>
        </authorList>
    </citation>
    <scope>IDENTIFICATION</scope>
    <source>
        <strain evidence="4">Thorbecke</strain>
    </source>
</reference>
<dbReference type="eggNOG" id="ENOG502RZWX">
    <property type="taxonomic scope" value="Eukaryota"/>
</dbReference>
<dbReference type="PANTHER" id="PTHR21083:SF0">
    <property type="entry name" value="DYNEIN AXONEMAL ASSEMBLY FACTOR 6"/>
    <property type="match status" value="1"/>
</dbReference>
<dbReference type="EMBL" id="AAGW02041267">
    <property type="status" value="NOT_ANNOTATED_CDS"/>
    <property type="molecule type" value="Genomic_DNA"/>
</dbReference>
<accession>G1SIF9</accession>
<dbReference type="GO" id="GO:0030317">
    <property type="term" value="P:flagellated sperm motility"/>
    <property type="evidence" value="ECO:0007669"/>
    <property type="project" value="TreeGrafter"/>
</dbReference>
<dbReference type="EMBL" id="AAGW02041265">
    <property type="status" value="NOT_ANNOTATED_CDS"/>
    <property type="molecule type" value="Genomic_DNA"/>
</dbReference>
<feature type="coiled-coil region" evidence="2">
    <location>
        <begin position="1"/>
        <end position="151"/>
    </location>
</feature>
<dbReference type="KEGG" id="ocu:103351896"/>
<dbReference type="Pfam" id="PF18201">
    <property type="entry name" value="PIH1_CS"/>
    <property type="match status" value="1"/>
</dbReference>
<dbReference type="PANTHER" id="PTHR21083">
    <property type="entry name" value="TWISTER"/>
    <property type="match status" value="1"/>
</dbReference>
<dbReference type="OrthoDB" id="25887at2759"/>
<proteinExistence type="inferred from homology"/>
<organism evidence="4 5">
    <name type="scientific">Oryctolagus cuniculus</name>
    <name type="common">Rabbit</name>
    <dbReference type="NCBI Taxonomy" id="9986"/>
    <lineage>
        <taxon>Eukaryota</taxon>
        <taxon>Metazoa</taxon>
        <taxon>Chordata</taxon>
        <taxon>Craniata</taxon>
        <taxon>Vertebrata</taxon>
        <taxon>Euteleostomi</taxon>
        <taxon>Mammalia</taxon>
        <taxon>Eutheria</taxon>
        <taxon>Euarchontoglires</taxon>
        <taxon>Glires</taxon>
        <taxon>Lagomorpha</taxon>
        <taxon>Leporidae</taxon>
        <taxon>Oryctolagus</taxon>
    </lineage>
</organism>